<dbReference type="GO" id="GO:0009294">
    <property type="term" value="P:DNA-mediated transformation"/>
    <property type="evidence" value="ECO:0007669"/>
    <property type="project" value="InterPro"/>
</dbReference>
<dbReference type="Proteomes" id="UP000013232">
    <property type="component" value="Unassembled WGS sequence"/>
</dbReference>
<evidence type="ECO:0000313" key="6">
    <source>
        <dbReference type="Proteomes" id="UP000013232"/>
    </source>
</evidence>
<dbReference type="Gene3D" id="1.10.10.10">
    <property type="entry name" value="Winged helix-like DNA-binding domain superfamily/Winged helix DNA-binding domain"/>
    <property type="match status" value="1"/>
</dbReference>
<proteinExistence type="inferred from homology"/>
<evidence type="ECO:0000259" key="3">
    <source>
        <dbReference type="Pfam" id="PF02481"/>
    </source>
</evidence>
<feature type="domain" description="DprA winged helix" evidence="4">
    <location>
        <begin position="324"/>
        <end position="381"/>
    </location>
</feature>
<dbReference type="STRING" id="1123367.GCA_000621305_03295"/>
<name>N6Z3I5_THAL4</name>
<dbReference type="Pfam" id="PF02481">
    <property type="entry name" value="DNA_processg_A"/>
    <property type="match status" value="1"/>
</dbReference>
<dbReference type="InterPro" id="IPR041614">
    <property type="entry name" value="DprA_WH"/>
</dbReference>
<gene>
    <name evidence="5" type="ORF">C666_07450</name>
</gene>
<dbReference type="PANTHER" id="PTHR43022:SF1">
    <property type="entry name" value="PROTEIN SMF"/>
    <property type="match status" value="1"/>
</dbReference>
<sequence length="386" mass="40059">MTDGNELIDWLRLAATPGLGADRQRSLLAAFGLPRHIFAAGRNAIAGVVGGAAADALLAAPRQDWIERALAWADEAGSHILTLADEAYPRPLLDIADPPVVLYVKGDPALLQRPALAIVGARSATPQGESNAEAFARHLAAQGFAIVSGLASGIDAAAHAGALAAGRQAAGTVAVVGTGIDRIYPARNAALAREIAARGAIVSEFPLGTPPLQHNFPRRNRIIAGLAQGVLVVEAALNSGSLITARLAAETGREVFAIPGSIHSPLSRGCHRLIRDGAKLVETAEDVVEELRGRLGMQLPAAARPAGSTRRPRADSPPPAAQAHLALDTLDDDAARVLRAIGHDPVDLDTLAPRCGLTVDALYAILLPLELDGHVARLPGGRIQRT</sequence>
<feature type="domain" description="Smf/DprA SLOG" evidence="3">
    <location>
        <begin position="80"/>
        <end position="291"/>
    </location>
</feature>
<feature type="region of interest" description="Disordered" evidence="2">
    <location>
        <begin position="300"/>
        <end position="320"/>
    </location>
</feature>
<evidence type="ECO:0000256" key="2">
    <source>
        <dbReference type="SAM" id="MobiDB-lite"/>
    </source>
</evidence>
<comment type="caution">
    <text evidence="5">The sequence shown here is derived from an EMBL/GenBank/DDBJ whole genome shotgun (WGS) entry which is preliminary data.</text>
</comment>
<evidence type="ECO:0000259" key="4">
    <source>
        <dbReference type="Pfam" id="PF17782"/>
    </source>
</evidence>
<protein>
    <submittedName>
        <fullName evidence="5">DNA protecting protein DprA</fullName>
    </submittedName>
</protein>
<dbReference type="EMBL" id="AMXE01000019">
    <property type="protein sequence ID" value="ENO89177.1"/>
    <property type="molecule type" value="Genomic_DNA"/>
</dbReference>
<organism evidence="5 6">
    <name type="scientific">Thauera linaloolentis (strain DSM 12138 / JCM 21573 / CCUG 41526 / CIP 105981 / IAM 15112 / NBRC 102519 / 47Lol)</name>
    <dbReference type="NCBI Taxonomy" id="1123367"/>
    <lineage>
        <taxon>Bacteria</taxon>
        <taxon>Pseudomonadati</taxon>
        <taxon>Pseudomonadota</taxon>
        <taxon>Betaproteobacteria</taxon>
        <taxon>Rhodocyclales</taxon>
        <taxon>Zoogloeaceae</taxon>
        <taxon>Thauera</taxon>
    </lineage>
</organism>
<evidence type="ECO:0000313" key="5">
    <source>
        <dbReference type="EMBL" id="ENO89177.1"/>
    </source>
</evidence>
<dbReference type="RefSeq" id="WP_004336214.1">
    <property type="nucleotide sequence ID" value="NZ_AMXE01000019.1"/>
</dbReference>
<dbReference type="Pfam" id="PF17782">
    <property type="entry name" value="WHD_DprA"/>
    <property type="match status" value="1"/>
</dbReference>
<dbReference type="NCBIfam" id="TIGR00732">
    <property type="entry name" value="dprA"/>
    <property type="match status" value="1"/>
</dbReference>
<dbReference type="eggNOG" id="COG0758">
    <property type="taxonomic scope" value="Bacteria"/>
</dbReference>
<dbReference type="OrthoDB" id="9785707at2"/>
<keyword evidence="6" id="KW-1185">Reference proteome</keyword>
<dbReference type="Gene3D" id="3.40.50.450">
    <property type="match status" value="1"/>
</dbReference>
<comment type="similarity">
    <text evidence="1">Belongs to the DprA/Smf family.</text>
</comment>
<dbReference type="SUPFAM" id="SSF102405">
    <property type="entry name" value="MCP/YpsA-like"/>
    <property type="match status" value="1"/>
</dbReference>
<dbReference type="InterPro" id="IPR036388">
    <property type="entry name" value="WH-like_DNA-bd_sf"/>
</dbReference>
<dbReference type="InterPro" id="IPR057666">
    <property type="entry name" value="DrpA_SLOG"/>
</dbReference>
<reference evidence="5 6" key="1">
    <citation type="submission" date="2012-09" db="EMBL/GenBank/DDBJ databases">
        <title>Draft Genome Sequences of 6 Strains from Genus Thauera.</title>
        <authorList>
            <person name="Liu B."/>
            <person name="Shapleigh J.P."/>
            <person name="Frostegard A.H."/>
        </authorList>
    </citation>
    <scope>NUCLEOTIDE SEQUENCE [LARGE SCALE GENOMIC DNA]</scope>
    <source>
        <strain evidence="6">47Lol / DSM 12138</strain>
    </source>
</reference>
<dbReference type="InterPro" id="IPR003488">
    <property type="entry name" value="DprA"/>
</dbReference>
<dbReference type="PANTHER" id="PTHR43022">
    <property type="entry name" value="PROTEIN SMF"/>
    <property type="match status" value="1"/>
</dbReference>
<accession>N6Z3I5</accession>
<dbReference type="AlphaFoldDB" id="N6Z3I5"/>
<evidence type="ECO:0000256" key="1">
    <source>
        <dbReference type="ARBA" id="ARBA00006525"/>
    </source>
</evidence>